<feature type="region of interest" description="Disordered" evidence="11">
    <location>
        <begin position="104"/>
        <end position="155"/>
    </location>
</feature>
<dbReference type="CDD" id="cd00010">
    <property type="entry name" value="AAI_LTSS"/>
    <property type="match status" value="1"/>
</dbReference>
<dbReference type="FunFam" id="1.10.110.10:FF:000001">
    <property type="entry name" value="Bifunctional inhibitor/lipid-transfer protein/seed storage 2S albumin superfamily protein"/>
    <property type="match status" value="1"/>
</dbReference>
<reference evidence="14" key="1">
    <citation type="submission" date="2023-05" db="EMBL/GenBank/DDBJ databases">
        <authorList>
            <person name="Huff M."/>
        </authorList>
    </citation>
    <scope>NUCLEOTIDE SEQUENCE</scope>
</reference>
<keyword evidence="9" id="KW-0325">Glycoprotein</keyword>
<evidence type="ECO:0000313" key="14">
    <source>
        <dbReference type="EMBL" id="CAI9781182.1"/>
    </source>
</evidence>
<evidence type="ECO:0000256" key="5">
    <source>
        <dbReference type="ARBA" id="ARBA00022622"/>
    </source>
</evidence>
<organism evidence="14 15">
    <name type="scientific">Fraxinus pennsylvanica</name>
    <dbReference type="NCBI Taxonomy" id="56036"/>
    <lineage>
        <taxon>Eukaryota</taxon>
        <taxon>Viridiplantae</taxon>
        <taxon>Streptophyta</taxon>
        <taxon>Embryophyta</taxon>
        <taxon>Tracheophyta</taxon>
        <taxon>Spermatophyta</taxon>
        <taxon>Magnoliopsida</taxon>
        <taxon>eudicotyledons</taxon>
        <taxon>Gunneridae</taxon>
        <taxon>Pentapetalae</taxon>
        <taxon>asterids</taxon>
        <taxon>lamiids</taxon>
        <taxon>Lamiales</taxon>
        <taxon>Oleaceae</taxon>
        <taxon>Oleeae</taxon>
        <taxon>Fraxinus</taxon>
    </lineage>
</organism>
<dbReference type="Gene3D" id="1.10.110.10">
    <property type="entry name" value="Plant lipid-transfer and hydrophobic proteins"/>
    <property type="match status" value="1"/>
</dbReference>
<name>A0AAD2E727_9LAMI</name>
<dbReference type="GO" id="GO:0098552">
    <property type="term" value="C:side of membrane"/>
    <property type="evidence" value="ECO:0007669"/>
    <property type="project" value="UniProtKB-KW"/>
</dbReference>
<keyword evidence="3" id="KW-0813">Transport</keyword>
<comment type="similarity">
    <text evidence="2">Belongs to the plant LTP family.</text>
</comment>
<feature type="compositionally biased region" description="Low complexity" evidence="11">
    <location>
        <begin position="134"/>
        <end position="148"/>
    </location>
</feature>
<evidence type="ECO:0000256" key="12">
    <source>
        <dbReference type="SAM" id="SignalP"/>
    </source>
</evidence>
<dbReference type="InterPro" id="IPR036312">
    <property type="entry name" value="Bifun_inhib/LTP/seed_sf"/>
</dbReference>
<evidence type="ECO:0000256" key="9">
    <source>
        <dbReference type="ARBA" id="ARBA00023180"/>
    </source>
</evidence>
<dbReference type="InterPro" id="IPR043325">
    <property type="entry name" value="LTSS"/>
</dbReference>
<dbReference type="GO" id="GO:0006869">
    <property type="term" value="P:lipid transport"/>
    <property type="evidence" value="ECO:0007669"/>
    <property type="project" value="InterPro"/>
</dbReference>
<comment type="subcellular location">
    <subcellularLocation>
        <location evidence="1">Cell membrane</location>
        <topology evidence="1">Lipid-anchor</topology>
        <topology evidence="1">GPI-anchor</topology>
    </subcellularLocation>
</comment>
<proteinExistence type="inferred from homology"/>
<keyword evidence="5" id="KW-0472">Membrane</keyword>
<accession>A0AAD2E727</accession>
<protein>
    <recommendedName>
        <fullName evidence="13">Bifunctional inhibitor/plant lipid transfer protein/seed storage helical domain-containing protein</fullName>
    </recommendedName>
</protein>
<sequence length="189" mass="19163">MASTVRKIYLVVVLVVMLWVGTEAQSGCSRALVGLSPCLNYVSGNSSTPSSTCCSQLSSVVQSQPQCLCSLLNGAASSLGITINQTLALALPNVCNVQTPSLSRCSDANGGTTAATPASSPAESPDDYADDVPDVTTTPSDSDIPSGTGSKTIPKTDGAFVGGSNIKTPFNFVGVLLFVASCALSATEF</sequence>
<evidence type="ECO:0000256" key="8">
    <source>
        <dbReference type="ARBA" id="ARBA00023157"/>
    </source>
</evidence>
<feature type="compositionally biased region" description="Acidic residues" evidence="11">
    <location>
        <begin position="124"/>
        <end position="133"/>
    </location>
</feature>
<evidence type="ECO:0000259" key="13">
    <source>
        <dbReference type="SMART" id="SM00499"/>
    </source>
</evidence>
<dbReference type="Proteomes" id="UP000834106">
    <property type="component" value="Chromosome 18"/>
</dbReference>
<dbReference type="InterPro" id="IPR000528">
    <property type="entry name" value="Plant_nsLTP"/>
</dbReference>
<evidence type="ECO:0000256" key="7">
    <source>
        <dbReference type="ARBA" id="ARBA00023121"/>
    </source>
</evidence>
<evidence type="ECO:0000256" key="4">
    <source>
        <dbReference type="ARBA" id="ARBA00022475"/>
    </source>
</evidence>
<keyword evidence="7" id="KW-0446">Lipid-binding</keyword>
<dbReference type="SUPFAM" id="SSF47699">
    <property type="entry name" value="Bifunctional inhibitor/lipid-transfer protein/seed storage 2S albumin"/>
    <property type="match status" value="1"/>
</dbReference>
<evidence type="ECO:0000256" key="2">
    <source>
        <dbReference type="ARBA" id="ARBA00009748"/>
    </source>
</evidence>
<evidence type="ECO:0000256" key="10">
    <source>
        <dbReference type="ARBA" id="ARBA00023288"/>
    </source>
</evidence>
<evidence type="ECO:0000256" key="3">
    <source>
        <dbReference type="ARBA" id="ARBA00022448"/>
    </source>
</evidence>
<dbReference type="GO" id="GO:0005886">
    <property type="term" value="C:plasma membrane"/>
    <property type="evidence" value="ECO:0007669"/>
    <property type="project" value="UniProtKB-SubCell"/>
</dbReference>
<evidence type="ECO:0000256" key="6">
    <source>
        <dbReference type="ARBA" id="ARBA00022729"/>
    </source>
</evidence>
<dbReference type="InterPro" id="IPR016140">
    <property type="entry name" value="Bifunc_inhib/LTP/seed_store"/>
</dbReference>
<keyword evidence="10" id="KW-0449">Lipoprotein</keyword>
<dbReference type="EMBL" id="OU503053">
    <property type="protein sequence ID" value="CAI9781182.1"/>
    <property type="molecule type" value="Genomic_DNA"/>
</dbReference>
<dbReference type="GO" id="GO:0008289">
    <property type="term" value="F:lipid binding"/>
    <property type="evidence" value="ECO:0007669"/>
    <property type="project" value="UniProtKB-KW"/>
</dbReference>
<evidence type="ECO:0000313" key="15">
    <source>
        <dbReference type="Proteomes" id="UP000834106"/>
    </source>
</evidence>
<feature type="chain" id="PRO_5041971550" description="Bifunctional inhibitor/plant lipid transfer protein/seed storage helical domain-containing protein" evidence="12">
    <location>
        <begin position="25"/>
        <end position="189"/>
    </location>
</feature>
<gene>
    <name evidence="14" type="ORF">FPE_LOCUS28612</name>
</gene>
<feature type="signal peptide" evidence="12">
    <location>
        <begin position="1"/>
        <end position="24"/>
    </location>
</feature>
<keyword evidence="6 12" id="KW-0732">Signal</keyword>
<evidence type="ECO:0000256" key="11">
    <source>
        <dbReference type="SAM" id="MobiDB-lite"/>
    </source>
</evidence>
<dbReference type="PRINTS" id="PR00382">
    <property type="entry name" value="LIPIDTRNSFER"/>
</dbReference>
<keyword evidence="4" id="KW-1003">Cell membrane</keyword>
<evidence type="ECO:0000256" key="1">
    <source>
        <dbReference type="ARBA" id="ARBA00004609"/>
    </source>
</evidence>
<keyword evidence="8" id="KW-1015">Disulfide bond</keyword>
<dbReference type="PANTHER" id="PTHR33044">
    <property type="entry name" value="BIFUNCTIONAL INHIBITOR/LIPID-TRANSFER PROTEIN/SEED STORAGE 2S ALBUMIN SUPERFAMILY PROTEIN-RELATED"/>
    <property type="match status" value="1"/>
</dbReference>
<feature type="compositionally biased region" description="Low complexity" evidence="11">
    <location>
        <begin position="112"/>
        <end position="123"/>
    </location>
</feature>
<keyword evidence="5" id="KW-0336">GPI-anchor</keyword>
<feature type="domain" description="Bifunctional inhibitor/plant lipid transfer protein/seed storage helical" evidence="13">
    <location>
        <begin position="28"/>
        <end position="105"/>
    </location>
</feature>
<keyword evidence="15" id="KW-1185">Reference proteome</keyword>
<dbReference type="AlphaFoldDB" id="A0AAD2E727"/>
<dbReference type="SMART" id="SM00499">
    <property type="entry name" value="AAI"/>
    <property type="match status" value="1"/>
</dbReference>
<dbReference type="Pfam" id="PF14368">
    <property type="entry name" value="LTP_2"/>
    <property type="match status" value="1"/>
</dbReference>